<dbReference type="Pfam" id="PF00528">
    <property type="entry name" value="BPD_transp_1"/>
    <property type="match status" value="1"/>
</dbReference>
<comment type="caution">
    <text evidence="8">The sequence shown here is derived from an EMBL/GenBank/DDBJ whole genome shotgun (WGS) entry which is preliminary data.</text>
</comment>
<dbReference type="RefSeq" id="WP_284328738.1">
    <property type="nucleotide sequence ID" value="NZ_BSUN01000001.1"/>
</dbReference>
<keyword evidence="5 6" id="KW-0472">Membrane</keyword>
<dbReference type="CDD" id="cd06261">
    <property type="entry name" value="TM_PBP2"/>
    <property type="match status" value="1"/>
</dbReference>
<reference evidence="9" key="1">
    <citation type="journal article" date="2019" name="Int. J. Syst. Evol. Microbiol.">
        <title>The Global Catalogue of Microorganisms (GCM) 10K type strain sequencing project: providing services to taxonomists for standard genome sequencing and annotation.</title>
        <authorList>
            <consortium name="The Broad Institute Genomics Platform"/>
            <consortium name="The Broad Institute Genome Sequencing Center for Infectious Disease"/>
            <person name="Wu L."/>
            <person name="Ma J."/>
        </authorList>
    </citation>
    <scope>NUCLEOTIDE SEQUENCE [LARGE SCALE GENOMIC DNA]</scope>
    <source>
        <strain evidence="9">NBRC 112299</strain>
    </source>
</reference>
<evidence type="ECO:0000256" key="1">
    <source>
        <dbReference type="ARBA" id="ARBA00004141"/>
    </source>
</evidence>
<gene>
    <name evidence="8" type="ORF">GCM10025876_29550</name>
</gene>
<feature type="transmembrane region" description="Helical" evidence="6">
    <location>
        <begin position="155"/>
        <end position="175"/>
    </location>
</feature>
<name>A0ABQ6IHW4_9MICO</name>
<dbReference type="PANTHER" id="PTHR30177:SF4">
    <property type="entry name" value="OSMOPROTECTANT IMPORT PERMEASE PROTEIN OSMW"/>
    <property type="match status" value="1"/>
</dbReference>
<evidence type="ECO:0000256" key="5">
    <source>
        <dbReference type="ARBA" id="ARBA00023136"/>
    </source>
</evidence>
<dbReference type="InterPro" id="IPR051204">
    <property type="entry name" value="ABC_transp_perm/SBD"/>
</dbReference>
<comment type="subcellular location">
    <subcellularLocation>
        <location evidence="6">Cell membrane</location>
        <topology evidence="6">Multi-pass membrane protein</topology>
    </subcellularLocation>
    <subcellularLocation>
        <location evidence="1">Membrane</location>
        <topology evidence="1">Multi-pass membrane protein</topology>
    </subcellularLocation>
</comment>
<evidence type="ECO:0000259" key="7">
    <source>
        <dbReference type="PROSITE" id="PS50928"/>
    </source>
</evidence>
<dbReference type="SUPFAM" id="SSF161098">
    <property type="entry name" value="MetI-like"/>
    <property type="match status" value="1"/>
</dbReference>
<feature type="transmembrane region" description="Helical" evidence="6">
    <location>
        <begin position="61"/>
        <end position="84"/>
    </location>
</feature>
<evidence type="ECO:0000313" key="8">
    <source>
        <dbReference type="EMBL" id="GMA36751.1"/>
    </source>
</evidence>
<feature type="transmembrane region" description="Helical" evidence="6">
    <location>
        <begin position="90"/>
        <end position="108"/>
    </location>
</feature>
<dbReference type="PANTHER" id="PTHR30177">
    <property type="entry name" value="GLYCINE BETAINE/L-PROLINE TRANSPORT SYSTEM PERMEASE PROTEIN PROW"/>
    <property type="match status" value="1"/>
</dbReference>
<sequence>MYGQGMDAAPNPWFSWDYVERNWDEVSDRLVIHTTLTLQAVLIALAIAFPLAVLARRIPRLAGPITGVSGVLYTIPSFALFGLLAPFTGIGRTTVLIGLVAYALLVLVRNILVGLQGVDRDVIDAARGVGYSPCECSSPSSLPNALPSIIAGLRIATVSTVALVTVGVVVGYGGLGQLMFRGLQSDYRAQIMTATLLCLALALLLDLVLALAGRWATPWLRGRAS</sequence>
<dbReference type="EMBL" id="BSUN01000001">
    <property type="protein sequence ID" value="GMA36751.1"/>
    <property type="molecule type" value="Genomic_DNA"/>
</dbReference>
<organism evidence="8 9">
    <name type="scientific">Demequina litorisediminis</name>
    <dbReference type="NCBI Taxonomy" id="1849022"/>
    <lineage>
        <taxon>Bacteria</taxon>
        <taxon>Bacillati</taxon>
        <taxon>Actinomycetota</taxon>
        <taxon>Actinomycetes</taxon>
        <taxon>Micrococcales</taxon>
        <taxon>Demequinaceae</taxon>
        <taxon>Demequina</taxon>
    </lineage>
</organism>
<dbReference type="InterPro" id="IPR035906">
    <property type="entry name" value="MetI-like_sf"/>
</dbReference>
<comment type="similarity">
    <text evidence="6">Belongs to the binding-protein-dependent transport system permease family.</text>
</comment>
<protein>
    <submittedName>
        <fullName evidence="8">Glycine/betaine ABC transporter permease</fullName>
    </submittedName>
</protein>
<evidence type="ECO:0000313" key="9">
    <source>
        <dbReference type="Proteomes" id="UP001157125"/>
    </source>
</evidence>
<keyword evidence="3 6" id="KW-0812">Transmembrane</keyword>
<feature type="transmembrane region" description="Helical" evidence="6">
    <location>
        <begin position="187"/>
        <end position="213"/>
    </location>
</feature>
<proteinExistence type="inferred from homology"/>
<dbReference type="Proteomes" id="UP001157125">
    <property type="component" value="Unassembled WGS sequence"/>
</dbReference>
<evidence type="ECO:0000256" key="6">
    <source>
        <dbReference type="RuleBase" id="RU363032"/>
    </source>
</evidence>
<evidence type="ECO:0000256" key="4">
    <source>
        <dbReference type="ARBA" id="ARBA00022989"/>
    </source>
</evidence>
<accession>A0ABQ6IHW4</accession>
<dbReference type="PROSITE" id="PS50928">
    <property type="entry name" value="ABC_TM1"/>
    <property type="match status" value="1"/>
</dbReference>
<keyword evidence="2 6" id="KW-0813">Transport</keyword>
<keyword evidence="4 6" id="KW-1133">Transmembrane helix</keyword>
<evidence type="ECO:0000256" key="3">
    <source>
        <dbReference type="ARBA" id="ARBA00022692"/>
    </source>
</evidence>
<dbReference type="InterPro" id="IPR000515">
    <property type="entry name" value="MetI-like"/>
</dbReference>
<feature type="domain" description="ABC transmembrane type-1" evidence="7">
    <location>
        <begin position="30"/>
        <end position="209"/>
    </location>
</feature>
<feature type="transmembrane region" description="Helical" evidence="6">
    <location>
        <begin position="30"/>
        <end position="54"/>
    </location>
</feature>
<evidence type="ECO:0000256" key="2">
    <source>
        <dbReference type="ARBA" id="ARBA00022448"/>
    </source>
</evidence>
<keyword evidence="9" id="KW-1185">Reference proteome</keyword>
<dbReference type="Gene3D" id="1.10.3720.10">
    <property type="entry name" value="MetI-like"/>
    <property type="match status" value="1"/>
</dbReference>